<sequence>MNALSFKKFTFCRVLPMSDCQSSSSCYDVSTQFSRHYLFSVIRDKVRETLTKRPGLVGDASSVNVSDSSGTESGSTQEHSEFVKAISRMYIDNFSKIMATATCVSRAQNESLEEGSELKPSSIPIYEDCNAGLQIHCVGRNGKLCGVLKRISTEVSDRLNADAEYYGNTNSVFSSNFIEKVTQCLLCTPKDAQTLSHDGELSALMSKVPRLPDFAQELGLGHRNASPAEPAGKYDAGYLINLTSAYVTQHDSIVKRFGKMFLKDEEAIKNLADAVEYLKTKLT</sequence>
<name>A0ACC2WZW6_9TREE</name>
<dbReference type="EMBL" id="JASBWU010000013">
    <property type="protein sequence ID" value="KAJ9116931.1"/>
    <property type="molecule type" value="Genomic_DNA"/>
</dbReference>
<keyword evidence="2" id="KW-1185">Reference proteome</keyword>
<organism evidence="1 2">
    <name type="scientific">Naganishia vaughanmartiniae</name>
    <dbReference type="NCBI Taxonomy" id="1424756"/>
    <lineage>
        <taxon>Eukaryota</taxon>
        <taxon>Fungi</taxon>
        <taxon>Dikarya</taxon>
        <taxon>Basidiomycota</taxon>
        <taxon>Agaricomycotina</taxon>
        <taxon>Tremellomycetes</taxon>
        <taxon>Filobasidiales</taxon>
        <taxon>Filobasidiaceae</taxon>
        <taxon>Naganishia</taxon>
    </lineage>
</organism>
<evidence type="ECO:0000313" key="1">
    <source>
        <dbReference type="EMBL" id="KAJ9116931.1"/>
    </source>
</evidence>
<comment type="caution">
    <text evidence="1">The sequence shown here is derived from an EMBL/GenBank/DDBJ whole genome shotgun (WGS) entry which is preliminary data.</text>
</comment>
<reference evidence="1" key="1">
    <citation type="submission" date="2023-04" db="EMBL/GenBank/DDBJ databases">
        <title>Draft Genome sequencing of Naganishia species isolated from polar environments using Oxford Nanopore Technology.</title>
        <authorList>
            <person name="Leo P."/>
            <person name="Venkateswaran K."/>
        </authorList>
    </citation>
    <scope>NUCLEOTIDE SEQUENCE</scope>
    <source>
        <strain evidence="1">MNA-CCFEE 5425</strain>
    </source>
</reference>
<accession>A0ACC2WZW6</accession>
<evidence type="ECO:0000313" key="2">
    <source>
        <dbReference type="Proteomes" id="UP001243375"/>
    </source>
</evidence>
<proteinExistence type="predicted"/>
<protein>
    <submittedName>
        <fullName evidence="1">Uncharacterized protein</fullName>
    </submittedName>
</protein>
<dbReference type="Proteomes" id="UP001243375">
    <property type="component" value="Unassembled WGS sequence"/>
</dbReference>
<gene>
    <name evidence="1" type="ORF">QFC22_004589</name>
</gene>